<keyword evidence="4 5" id="KW-0472">Membrane</keyword>
<keyword evidence="7" id="KW-1185">Reference proteome</keyword>
<protein>
    <recommendedName>
        <fullName evidence="8">MAPEG family protein</fullName>
    </recommendedName>
</protein>
<dbReference type="InterPro" id="IPR023352">
    <property type="entry name" value="MAPEG-like_dom_sf"/>
</dbReference>
<feature type="transmembrane region" description="Helical" evidence="5">
    <location>
        <begin position="74"/>
        <end position="93"/>
    </location>
</feature>
<comment type="caution">
    <text evidence="6">The sequence shown here is derived from an EMBL/GenBank/DDBJ whole genome shotgun (WGS) entry which is preliminary data.</text>
</comment>
<accession>A0A9P6Q679</accession>
<dbReference type="PANTHER" id="PTHR35371">
    <property type="entry name" value="INNER MEMBRANE PROTEIN"/>
    <property type="match status" value="1"/>
</dbReference>
<feature type="transmembrane region" description="Helical" evidence="5">
    <location>
        <begin position="12"/>
        <end position="32"/>
    </location>
</feature>
<evidence type="ECO:0000256" key="3">
    <source>
        <dbReference type="ARBA" id="ARBA00022989"/>
    </source>
</evidence>
<evidence type="ECO:0000256" key="5">
    <source>
        <dbReference type="SAM" id="Phobius"/>
    </source>
</evidence>
<dbReference type="Gene3D" id="1.20.120.550">
    <property type="entry name" value="Membrane associated eicosanoid/glutathione metabolism-like domain"/>
    <property type="match status" value="1"/>
</dbReference>
<dbReference type="EMBL" id="JAAAJB010000213">
    <property type="protein sequence ID" value="KAG0261554.1"/>
    <property type="molecule type" value="Genomic_DNA"/>
</dbReference>
<dbReference type="InterPro" id="IPR001129">
    <property type="entry name" value="Membr-assoc_MAPEG"/>
</dbReference>
<evidence type="ECO:0000313" key="7">
    <source>
        <dbReference type="Proteomes" id="UP000807716"/>
    </source>
</evidence>
<evidence type="ECO:0008006" key="8">
    <source>
        <dbReference type="Google" id="ProtNLM"/>
    </source>
</evidence>
<keyword evidence="2 5" id="KW-0812">Transmembrane</keyword>
<comment type="subcellular location">
    <subcellularLocation>
        <location evidence="1">Membrane</location>
    </subcellularLocation>
</comment>
<proteinExistence type="predicted"/>
<evidence type="ECO:0000256" key="2">
    <source>
        <dbReference type="ARBA" id="ARBA00022692"/>
    </source>
</evidence>
<dbReference type="OrthoDB" id="2122304at2759"/>
<dbReference type="AlphaFoldDB" id="A0A9P6Q679"/>
<dbReference type="GO" id="GO:0016020">
    <property type="term" value="C:membrane"/>
    <property type="evidence" value="ECO:0007669"/>
    <property type="project" value="UniProtKB-SubCell"/>
</dbReference>
<dbReference type="PANTHER" id="PTHR35371:SF1">
    <property type="entry name" value="BLR7753 PROTEIN"/>
    <property type="match status" value="1"/>
</dbReference>
<keyword evidence="3 5" id="KW-1133">Transmembrane helix</keyword>
<dbReference type="Proteomes" id="UP000807716">
    <property type="component" value="Unassembled WGS sequence"/>
</dbReference>
<evidence type="ECO:0000256" key="4">
    <source>
        <dbReference type="ARBA" id="ARBA00023136"/>
    </source>
</evidence>
<evidence type="ECO:0000256" key="1">
    <source>
        <dbReference type="ARBA" id="ARBA00004370"/>
    </source>
</evidence>
<reference evidence="6" key="1">
    <citation type="journal article" date="2020" name="Fungal Divers.">
        <title>Resolving the Mortierellaceae phylogeny through synthesis of multi-gene phylogenetics and phylogenomics.</title>
        <authorList>
            <person name="Vandepol N."/>
            <person name="Liber J."/>
            <person name="Desiro A."/>
            <person name="Na H."/>
            <person name="Kennedy M."/>
            <person name="Barry K."/>
            <person name="Grigoriev I.V."/>
            <person name="Miller A.N."/>
            <person name="O'Donnell K."/>
            <person name="Stajich J.E."/>
            <person name="Bonito G."/>
        </authorList>
    </citation>
    <scope>NUCLEOTIDE SEQUENCE</scope>
    <source>
        <strain evidence="6">BC1065</strain>
    </source>
</reference>
<organism evidence="6 7">
    <name type="scientific">Actinomortierella ambigua</name>
    <dbReference type="NCBI Taxonomy" id="1343610"/>
    <lineage>
        <taxon>Eukaryota</taxon>
        <taxon>Fungi</taxon>
        <taxon>Fungi incertae sedis</taxon>
        <taxon>Mucoromycota</taxon>
        <taxon>Mortierellomycotina</taxon>
        <taxon>Mortierellomycetes</taxon>
        <taxon>Mortierellales</taxon>
        <taxon>Mortierellaceae</taxon>
        <taxon>Actinomortierella</taxon>
    </lineage>
</organism>
<dbReference type="Pfam" id="PF01124">
    <property type="entry name" value="MAPEG"/>
    <property type="match status" value="1"/>
</dbReference>
<dbReference type="SUPFAM" id="SSF161084">
    <property type="entry name" value="MAPEG domain-like"/>
    <property type="match status" value="1"/>
</dbReference>
<gene>
    <name evidence="6" type="ORF">DFQ27_002914</name>
</gene>
<sequence>MNAFASRPNFALASLPIAMGLVYLPFAGRLGLTVYNSKKWNNVNPRDHVERQKGNMSKEAFQLIKRLDAAHQNALEITPFYMAAVLAALYSGMDKGRVAQLSGLFIVSRTFYTAFYIFGVNEIIASARSLSFFACIYACGRLFAGAAHQSL</sequence>
<name>A0A9P6Q679_9FUNG</name>
<evidence type="ECO:0000313" key="6">
    <source>
        <dbReference type="EMBL" id="KAG0261554.1"/>
    </source>
</evidence>
<feature type="transmembrane region" description="Helical" evidence="5">
    <location>
        <begin position="99"/>
        <end position="118"/>
    </location>
</feature>